<gene>
    <name evidence="1" type="ORF">FYJ85_04585</name>
</gene>
<comment type="caution">
    <text evidence="1">The sequence shown here is derived from an EMBL/GenBank/DDBJ whole genome shotgun (WGS) entry which is preliminary data.</text>
</comment>
<sequence length="162" mass="18842">MAYYDYKLSVVKEIVCKWLRKVPAEKFSSYQYTLYYENDEKLYSDPYVKRCFLAKIRGAKNPFEIADLLISLDFSGNALEIFLCSRIALENWRHAKVLIQYVTDEEKAKSLNKVYNDSLDKGLDNVVRYSSDNEPITLTQNKVSPEDILSVPEYPLILSENT</sequence>
<dbReference type="AlphaFoldDB" id="A0A844G098"/>
<accession>A0A844G098</accession>
<reference evidence="1 2" key="1">
    <citation type="submission" date="2019-08" db="EMBL/GenBank/DDBJ databases">
        <title>In-depth cultivation of the pig gut microbiome towards novel bacterial diversity and tailored functional studies.</title>
        <authorList>
            <person name="Wylensek D."/>
            <person name="Hitch T.C.A."/>
            <person name="Clavel T."/>
        </authorList>
    </citation>
    <scope>NUCLEOTIDE SEQUENCE [LARGE SCALE GENOMIC DNA]</scope>
    <source>
        <strain evidence="1 2">BBE-744-WT-12</strain>
    </source>
</reference>
<name>A0A844G098_9BACT</name>
<evidence type="ECO:0000313" key="1">
    <source>
        <dbReference type="EMBL" id="MST96325.1"/>
    </source>
</evidence>
<protein>
    <submittedName>
        <fullName evidence="1">Uncharacterized protein</fullName>
    </submittedName>
</protein>
<dbReference type="EMBL" id="VUNS01000003">
    <property type="protein sequence ID" value="MST96325.1"/>
    <property type="molecule type" value="Genomic_DNA"/>
</dbReference>
<evidence type="ECO:0000313" key="2">
    <source>
        <dbReference type="Proteomes" id="UP000435649"/>
    </source>
</evidence>
<dbReference type="RefSeq" id="WP_154417127.1">
    <property type="nucleotide sequence ID" value="NZ_VUNS01000003.1"/>
</dbReference>
<organism evidence="1 2">
    <name type="scientific">Victivallis lenta</name>
    <dbReference type="NCBI Taxonomy" id="2606640"/>
    <lineage>
        <taxon>Bacteria</taxon>
        <taxon>Pseudomonadati</taxon>
        <taxon>Lentisphaerota</taxon>
        <taxon>Lentisphaeria</taxon>
        <taxon>Victivallales</taxon>
        <taxon>Victivallaceae</taxon>
        <taxon>Victivallis</taxon>
    </lineage>
</organism>
<keyword evidence="2" id="KW-1185">Reference proteome</keyword>
<proteinExistence type="predicted"/>
<dbReference type="Proteomes" id="UP000435649">
    <property type="component" value="Unassembled WGS sequence"/>
</dbReference>